<accession>A0ABU3BZA4</accession>
<comment type="caution">
    <text evidence="2">The sequence shown here is derived from an EMBL/GenBank/DDBJ whole genome shotgun (WGS) entry which is preliminary data.</text>
</comment>
<keyword evidence="3" id="KW-1185">Reference proteome</keyword>
<dbReference type="PANTHER" id="PTHR30327">
    <property type="entry name" value="UNCHARACTERIZED PROTEIN YQGE"/>
    <property type="match status" value="1"/>
</dbReference>
<reference evidence="2 3" key="1">
    <citation type="submission" date="2023-09" db="EMBL/GenBank/DDBJ databases">
        <authorList>
            <person name="Rey-Velasco X."/>
        </authorList>
    </citation>
    <scope>NUCLEOTIDE SEQUENCE [LARGE SCALE GENOMIC DNA]</scope>
    <source>
        <strain evidence="2 3">W335</strain>
    </source>
</reference>
<sequence>MLFNNGFRDFWYIIAVVFVIGLGSGRAAAEPLAPSSSLQGTFLVAAPGSRGPFQETAVLVIGHDEDGAAGVVVNRETGRTLADIMDDPSTDNAARYDILSGGPVRPRALSLLQRNESGDDLPGMRIVTTTMAYTINAESIDAVLAQSPPADEIRLFAGYTAWDAGQLEREIASGAWLITTAEATDVFETAPDSLWHSLMERITGRTGPASQEGRDL</sequence>
<dbReference type="RefSeq" id="WP_311652211.1">
    <property type="nucleotide sequence ID" value="NZ_JAVRIB010000004.1"/>
</dbReference>
<dbReference type="InterPro" id="IPR003774">
    <property type="entry name" value="AlgH-like"/>
</dbReference>
<evidence type="ECO:0000313" key="2">
    <source>
        <dbReference type="EMBL" id="MDT0634444.1"/>
    </source>
</evidence>
<dbReference type="EMBL" id="JAVRIB010000004">
    <property type="protein sequence ID" value="MDT0634444.1"/>
    <property type="molecule type" value="Genomic_DNA"/>
</dbReference>
<name>A0ABU3BZA4_9GAMM</name>
<gene>
    <name evidence="2" type="ORF">RM532_05705</name>
</gene>
<dbReference type="Proteomes" id="UP001251857">
    <property type="component" value="Unassembled WGS sequence"/>
</dbReference>
<comment type="similarity">
    <text evidence="1">Belongs to the UPF0301 (AlgH) family.</text>
</comment>
<evidence type="ECO:0000313" key="3">
    <source>
        <dbReference type="Proteomes" id="UP001251857"/>
    </source>
</evidence>
<proteinExistence type="inferred from homology"/>
<evidence type="ECO:0000256" key="1">
    <source>
        <dbReference type="ARBA" id="ARBA00009600"/>
    </source>
</evidence>
<dbReference type="Gene3D" id="3.40.1740.10">
    <property type="entry name" value="VC0467-like"/>
    <property type="match status" value="1"/>
</dbReference>
<dbReference type="SUPFAM" id="SSF143456">
    <property type="entry name" value="VC0467-like"/>
    <property type="match status" value="1"/>
</dbReference>
<protein>
    <submittedName>
        <fullName evidence="2">YqgE/AlgH family protein</fullName>
    </submittedName>
</protein>
<dbReference type="PANTHER" id="PTHR30327:SF1">
    <property type="entry name" value="UPF0301 PROTEIN YQGE"/>
    <property type="match status" value="1"/>
</dbReference>
<organism evidence="2 3">
    <name type="scientific">Spectribacter hydrogenoxidans</name>
    <dbReference type="NCBI Taxonomy" id="3075608"/>
    <lineage>
        <taxon>Bacteria</taxon>
        <taxon>Pseudomonadati</taxon>
        <taxon>Pseudomonadota</taxon>
        <taxon>Gammaproteobacteria</taxon>
        <taxon>Salinisphaerales</taxon>
        <taxon>Salinisphaeraceae</taxon>
        <taxon>Spectribacter</taxon>
    </lineage>
</organism>
<dbReference type="Pfam" id="PF02622">
    <property type="entry name" value="DUF179"/>
    <property type="match status" value="1"/>
</dbReference>